<evidence type="ECO:0000256" key="4">
    <source>
        <dbReference type="ARBA" id="ARBA00022963"/>
    </source>
</evidence>
<feature type="domain" description="Phosphatidylinositol-specific phospholipase C X" evidence="7">
    <location>
        <begin position="41"/>
        <end position="191"/>
    </location>
</feature>
<dbReference type="Gene3D" id="2.80.10.50">
    <property type="match status" value="1"/>
</dbReference>
<keyword evidence="4" id="KW-0443">Lipid metabolism</keyword>
<protein>
    <recommendedName>
        <fullName evidence="3">1-phosphatidylinositol phosphodiesterase</fullName>
        <ecNumber evidence="2">4.6.1.13</ecNumber>
    </recommendedName>
    <alternativeName>
        <fullName evidence="5">Phosphatidylinositol diacylglycerol-lyase</fullName>
    </alternativeName>
    <alternativeName>
        <fullName evidence="6">Phosphatidylinositol-specific phospholipase C</fullName>
    </alternativeName>
</protein>
<dbReference type="CDD" id="cd08586">
    <property type="entry name" value="PI-PLCc_BcPLC_like"/>
    <property type="match status" value="1"/>
</dbReference>
<dbReference type="InterPro" id="IPR035992">
    <property type="entry name" value="Ricin_B-like_lectins"/>
</dbReference>
<dbReference type="InterPro" id="IPR000909">
    <property type="entry name" value="PLipase_C_PInositol-sp_X_dom"/>
</dbReference>
<dbReference type="SUPFAM" id="SSF50370">
    <property type="entry name" value="Ricin B-like lectins"/>
    <property type="match status" value="1"/>
</dbReference>
<dbReference type="PANTHER" id="PTHR13593">
    <property type="match status" value="1"/>
</dbReference>
<evidence type="ECO:0000256" key="5">
    <source>
        <dbReference type="ARBA" id="ARBA00030474"/>
    </source>
</evidence>
<organism evidence="8 9">
    <name type="scientific">Listeria newyorkensis</name>
    <dbReference type="NCBI Taxonomy" id="1497681"/>
    <lineage>
        <taxon>Bacteria</taxon>
        <taxon>Bacillati</taxon>
        <taxon>Bacillota</taxon>
        <taxon>Bacilli</taxon>
        <taxon>Bacillales</taxon>
        <taxon>Listeriaceae</taxon>
        <taxon>Listeria</taxon>
    </lineage>
</organism>
<dbReference type="Proteomes" id="UP000569903">
    <property type="component" value="Unassembled WGS sequence"/>
</dbReference>
<name>A0A841YXV1_9LIST</name>
<evidence type="ECO:0000256" key="2">
    <source>
        <dbReference type="ARBA" id="ARBA00012581"/>
    </source>
</evidence>
<dbReference type="PANTHER" id="PTHR13593:SF113">
    <property type="entry name" value="SI:DKEY-266F7.9"/>
    <property type="match status" value="1"/>
</dbReference>
<reference evidence="8 9" key="1">
    <citation type="submission" date="2020-03" db="EMBL/GenBank/DDBJ databases">
        <title>Soil Listeria distribution.</title>
        <authorList>
            <person name="Liao J."/>
            <person name="Wiedmann M."/>
        </authorList>
    </citation>
    <scope>NUCLEOTIDE SEQUENCE [LARGE SCALE GENOMIC DNA]</scope>
    <source>
        <strain evidence="8 9">FSL L7-1614</strain>
    </source>
</reference>
<sequence>MKEKESVRVTPRASNTEFMDNGFSEEPTLGPYDYTWMGQLSDTKKLSDLSIPGTHDSMANSTAFYDVTKIAVTQSLYLTTQFSAGIRFIDIRLKYNKPYETLECFHGPVWLGAYFDDVLKDVKSFLVNASPSETIYMSIAQETSSVNDNDFANKVRAYCDAFAPGLRYTGGSTNQNPTLAQTRGKFVILLNINNYSATTHGDLGINYRSTSFNKQDAWQIGGEQKVELVNAHLRAANNRSTSNTTTYVNYLSSNLGFSGEPKYNARFVNPEVTSYLFSQKFKYVGVVIADFPGRAFIREIIQANFGIPIRDGTVARMVPCKNTGGTGNYVLDMHTDDNSQVTLWQGHGGLNQQWVFKYDFDTKRYSIINVWNPSKGLVALRVADGIRYATLYDVNSSTGISSFHVKEVAPGEYLFVDVDNHNMRRGNNTTKNYNGLLLRWPNNNEGDLASHSWKLWNNAGKML</sequence>
<dbReference type="SUPFAM" id="SSF51695">
    <property type="entry name" value="PLC-like phosphodiesterases"/>
    <property type="match status" value="1"/>
</dbReference>
<keyword evidence="4" id="KW-0442">Lipid degradation</keyword>
<dbReference type="PROSITE" id="PS50007">
    <property type="entry name" value="PIPLC_X_DOMAIN"/>
    <property type="match status" value="1"/>
</dbReference>
<evidence type="ECO:0000313" key="9">
    <source>
        <dbReference type="Proteomes" id="UP000569903"/>
    </source>
</evidence>
<evidence type="ECO:0000256" key="1">
    <source>
        <dbReference type="ARBA" id="ARBA00001316"/>
    </source>
</evidence>
<evidence type="ECO:0000259" key="7">
    <source>
        <dbReference type="SMART" id="SM00148"/>
    </source>
</evidence>
<proteinExistence type="predicted"/>
<dbReference type="InterPro" id="IPR017946">
    <property type="entry name" value="PLC-like_Pdiesterase_TIM-brl"/>
</dbReference>
<dbReference type="EC" id="4.6.1.13" evidence="2"/>
<accession>A0A841YXV1</accession>
<dbReference type="GO" id="GO:0004436">
    <property type="term" value="F:phosphatidylinositol diacylglycerol-lyase activity"/>
    <property type="evidence" value="ECO:0007669"/>
    <property type="project" value="UniProtKB-EC"/>
</dbReference>
<dbReference type="InterPro" id="IPR051057">
    <property type="entry name" value="PI-PLC_domain"/>
</dbReference>
<evidence type="ECO:0000256" key="3">
    <source>
        <dbReference type="ARBA" id="ARBA00019758"/>
    </source>
</evidence>
<evidence type="ECO:0000313" key="8">
    <source>
        <dbReference type="EMBL" id="MBC1458681.1"/>
    </source>
</evidence>
<comment type="caution">
    <text evidence="8">The sequence shown here is derived from an EMBL/GenBank/DDBJ whole genome shotgun (WGS) entry which is preliminary data.</text>
</comment>
<dbReference type="SMART" id="SM00148">
    <property type="entry name" value="PLCXc"/>
    <property type="match status" value="1"/>
</dbReference>
<evidence type="ECO:0000256" key="6">
    <source>
        <dbReference type="ARBA" id="ARBA00030782"/>
    </source>
</evidence>
<dbReference type="Pfam" id="PF00388">
    <property type="entry name" value="PI-PLC-X"/>
    <property type="match status" value="1"/>
</dbReference>
<gene>
    <name evidence="8" type="ORF">HB850_13030</name>
</gene>
<comment type="catalytic activity">
    <reaction evidence="1">
        <text>a 1,2-diacyl-sn-glycero-3-phospho-(1D-myo-inositol) = 1D-myo-inositol 1,2-cyclic phosphate + a 1,2-diacyl-sn-glycerol</text>
        <dbReference type="Rhea" id="RHEA:17093"/>
        <dbReference type="ChEBI" id="CHEBI:17815"/>
        <dbReference type="ChEBI" id="CHEBI:57880"/>
        <dbReference type="ChEBI" id="CHEBI:58484"/>
        <dbReference type="EC" id="4.6.1.13"/>
    </reaction>
</comment>
<dbReference type="Gene3D" id="3.20.20.190">
    <property type="entry name" value="Phosphatidylinositol (PI) phosphodiesterase"/>
    <property type="match status" value="1"/>
</dbReference>
<dbReference type="GO" id="GO:0016042">
    <property type="term" value="P:lipid catabolic process"/>
    <property type="evidence" value="ECO:0007669"/>
    <property type="project" value="UniProtKB-KW"/>
</dbReference>
<dbReference type="RefSeq" id="WP_185389798.1">
    <property type="nucleotide sequence ID" value="NZ_JAARQN010000014.1"/>
</dbReference>
<dbReference type="AlphaFoldDB" id="A0A841YXV1"/>
<dbReference type="EMBL" id="JAARQN010000014">
    <property type="protein sequence ID" value="MBC1458681.1"/>
    <property type="molecule type" value="Genomic_DNA"/>
</dbReference>
<dbReference type="GO" id="GO:0008081">
    <property type="term" value="F:phosphoric diester hydrolase activity"/>
    <property type="evidence" value="ECO:0007669"/>
    <property type="project" value="InterPro"/>
</dbReference>